<evidence type="ECO:0000313" key="1">
    <source>
        <dbReference type="EMBL" id="PHT33135.1"/>
    </source>
</evidence>
<dbReference type="PANTHER" id="PTHR34940">
    <property type="entry name" value="PHOTOSYSTEM II 5 KDA PROTEIN, CHLOROPLASTIC"/>
    <property type="match status" value="1"/>
</dbReference>
<organism evidence="1 2">
    <name type="scientific">Capsicum baccatum</name>
    <name type="common">Peruvian pepper</name>
    <dbReference type="NCBI Taxonomy" id="33114"/>
    <lineage>
        <taxon>Eukaryota</taxon>
        <taxon>Viridiplantae</taxon>
        <taxon>Streptophyta</taxon>
        <taxon>Embryophyta</taxon>
        <taxon>Tracheophyta</taxon>
        <taxon>Spermatophyta</taxon>
        <taxon>Magnoliopsida</taxon>
        <taxon>eudicotyledons</taxon>
        <taxon>Gunneridae</taxon>
        <taxon>Pentapetalae</taxon>
        <taxon>asterids</taxon>
        <taxon>lamiids</taxon>
        <taxon>Solanales</taxon>
        <taxon>Solanaceae</taxon>
        <taxon>Solanoideae</taxon>
        <taxon>Capsiceae</taxon>
        <taxon>Capsicum</taxon>
    </lineage>
</organism>
<dbReference type="InterPro" id="IPR040296">
    <property type="entry name" value="PSBT"/>
</dbReference>
<proteinExistence type="predicted"/>
<reference evidence="1 2" key="1">
    <citation type="journal article" date="2017" name="Genome Biol.">
        <title>New reference genome sequences of hot pepper reveal the massive evolution of plant disease-resistance genes by retroduplication.</title>
        <authorList>
            <person name="Kim S."/>
            <person name="Park J."/>
            <person name="Yeom S.I."/>
            <person name="Kim Y.M."/>
            <person name="Seo E."/>
            <person name="Kim K.T."/>
            <person name="Kim M.S."/>
            <person name="Lee J.M."/>
            <person name="Cheong K."/>
            <person name="Shin H.S."/>
            <person name="Kim S.B."/>
            <person name="Han K."/>
            <person name="Lee J."/>
            <person name="Park M."/>
            <person name="Lee H.A."/>
            <person name="Lee H.Y."/>
            <person name="Lee Y."/>
            <person name="Oh S."/>
            <person name="Lee J.H."/>
            <person name="Choi E."/>
            <person name="Choi E."/>
            <person name="Lee S.E."/>
            <person name="Jeon J."/>
            <person name="Kim H."/>
            <person name="Choi G."/>
            <person name="Song H."/>
            <person name="Lee J."/>
            <person name="Lee S.C."/>
            <person name="Kwon J.K."/>
            <person name="Lee H.Y."/>
            <person name="Koo N."/>
            <person name="Hong Y."/>
            <person name="Kim R.W."/>
            <person name="Kang W.H."/>
            <person name="Huh J.H."/>
            <person name="Kang B.C."/>
            <person name="Yang T.J."/>
            <person name="Lee Y.H."/>
            <person name="Bennetzen J.L."/>
            <person name="Choi D."/>
        </authorList>
    </citation>
    <scope>NUCLEOTIDE SEQUENCE [LARGE SCALE GENOMIC DNA]</scope>
    <source>
        <strain evidence="2">cv. PBC81</strain>
    </source>
</reference>
<comment type="caution">
    <text evidence="1">The sequence shown here is derived from an EMBL/GenBank/DDBJ whole genome shotgun (WGS) entry which is preliminary data.</text>
</comment>
<dbReference type="STRING" id="33114.A0A2G2VJH9"/>
<accession>A0A2G2VJH9</accession>
<dbReference type="Proteomes" id="UP000224567">
    <property type="component" value="Unassembled WGS sequence"/>
</dbReference>
<dbReference type="EMBL" id="MLFT02000012">
    <property type="protein sequence ID" value="PHT33135.1"/>
    <property type="molecule type" value="Genomic_DNA"/>
</dbReference>
<protein>
    <submittedName>
        <fullName evidence="1">Photosystem II 5 kDa protein, chloroplastic</fullName>
    </submittedName>
</protein>
<dbReference type="OrthoDB" id="686716at2759"/>
<gene>
    <name evidence="1" type="ORF">CQW23_29472</name>
</gene>
<dbReference type="PANTHER" id="PTHR34940:SF4">
    <property type="entry name" value="OS02G0581100 PROTEIN"/>
    <property type="match status" value="1"/>
</dbReference>
<keyword evidence="2" id="KW-1185">Reference proteome</keyword>
<name>A0A2G2VJH9_CAPBA</name>
<sequence length="113" mass="11653">MASMTMTTSLASGGSVAALARAPAATRPRVVMVKASSNTSEGENVVMSNKKEIDNAGGRRELFFGMAAAAACSVAGAALADEPEPKRGSPEAKKKYFQVCVSNPTARICRDAT</sequence>
<dbReference type="AlphaFoldDB" id="A0A2G2VJH9"/>
<reference evidence="2" key="2">
    <citation type="journal article" date="2017" name="J. Anim. Genet.">
        <title>Multiple reference genome sequences of hot pepper reveal the massive evolution of plant disease resistance genes by retroduplication.</title>
        <authorList>
            <person name="Kim S."/>
            <person name="Park J."/>
            <person name="Yeom S.-I."/>
            <person name="Kim Y.-M."/>
            <person name="Seo E."/>
            <person name="Kim K.-T."/>
            <person name="Kim M.-S."/>
            <person name="Lee J.M."/>
            <person name="Cheong K."/>
            <person name="Shin H.-S."/>
            <person name="Kim S.-B."/>
            <person name="Han K."/>
            <person name="Lee J."/>
            <person name="Park M."/>
            <person name="Lee H.-A."/>
            <person name="Lee H.-Y."/>
            <person name="Lee Y."/>
            <person name="Oh S."/>
            <person name="Lee J.H."/>
            <person name="Choi E."/>
            <person name="Choi E."/>
            <person name="Lee S.E."/>
            <person name="Jeon J."/>
            <person name="Kim H."/>
            <person name="Choi G."/>
            <person name="Song H."/>
            <person name="Lee J."/>
            <person name="Lee S.-C."/>
            <person name="Kwon J.-K."/>
            <person name="Lee H.-Y."/>
            <person name="Koo N."/>
            <person name="Hong Y."/>
            <person name="Kim R.W."/>
            <person name="Kang W.-H."/>
            <person name="Huh J.H."/>
            <person name="Kang B.-C."/>
            <person name="Yang T.-J."/>
            <person name="Lee Y.-H."/>
            <person name="Bennetzen J.L."/>
            <person name="Choi D."/>
        </authorList>
    </citation>
    <scope>NUCLEOTIDE SEQUENCE [LARGE SCALE GENOMIC DNA]</scope>
    <source>
        <strain evidence="2">cv. PBC81</strain>
    </source>
</reference>
<evidence type="ECO:0000313" key="2">
    <source>
        <dbReference type="Proteomes" id="UP000224567"/>
    </source>
</evidence>